<dbReference type="InterPro" id="IPR007125">
    <property type="entry name" value="H2A/H2B/H3"/>
</dbReference>
<evidence type="ECO:0000259" key="9">
    <source>
        <dbReference type="Pfam" id="PF00125"/>
    </source>
</evidence>
<keyword evidence="5" id="KW-0238">DNA-binding</keyword>
<dbReference type="GO" id="GO:0030527">
    <property type="term" value="F:structural constituent of chromatin"/>
    <property type="evidence" value="ECO:0007669"/>
    <property type="project" value="InterPro"/>
</dbReference>
<name>A0AAV2QUP5_MEGNR</name>
<dbReference type="InterPro" id="IPR000164">
    <property type="entry name" value="Histone_H3/CENP-A"/>
</dbReference>
<evidence type="ECO:0000256" key="3">
    <source>
        <dbReference type="ARBA" id="ARBA00010343"/>
    </source>
</evidence>
<dbReference type="Pfam" id="PF00125">
    <property type="entry name" value="Histone"/>
    <property type="match status" value="1"/>
</dbReference>
<evidence type="ECO:0000256" key="6">
    <source>
        <dbReference type="ARBA" id="ARBA00023242"/>
    </source>
</evidence>
<reference evidence="10 11" key="1">
    <citation type="submission" date="2024-05" db="EMBL/GenBank/DDBJ databases">
        <authorList>
            <person name="Wallberg A."/>
        </authorList>
    </citation>
    <scope>NUCLEOTIDE SEQUENCE [LARGE SCALE GENOMIC DNA]</scope>
</reference>
<organism evidence="10 11">
    <name type="scientific">Meganyctiphanes norvegica</name>
    <name type="common">Northern krill</name>
    <name type="synonym">Thysanopoda norvegica</name>
    <dbReference type="NCBI Taxonomy" id="48144"/>
    <lineage>
        <taxon>Eukaryota</taxon>
        <taxon>Metazoa</taxon>
        <taxon>Ecdysozoa</taxon>
        <taxon>Arthropoda</taxon>
        <taxon>Crustacea</taxon>
        <taxon>Multicrustacea</taxon>
        <taxon>Malacostraca</taxon>
        <taxon>Eumalacostraca</taxon>
        <taxon>Eucarida</taxon>
        <taxon>Euphausiacea</taxon>
        <taxon>Euphausiidae</taxon>
        <taxon>Meganyctiphanes</taxon>
    </lineage>
</organism>
<accession>A0AAV2QUP5</accession>
<feature type="compositionally biased region" description="Low complexity" evidence="8">
    <location>
        <begin position="21"/>
        <end position="36"/>
    </location>
</feature>
<feature type="region of interest" description="Disordered" evidence="8">
    <location>
        <begin position="104"/>
        <end position="130"/>
    </location>
</feature>
<dbReference type="PANTHER" id="PTHR11426">
    <property type="entry name" value="HISTONE H3"/>
    <property type="match status" value="1"/>
</dbReference>
<dbReference type="EMBL" id="CAXKWB010009908">
    <property type="protein sequence ID" value="CAL4096288.1"/>
    <property type="molecule type" value="Genomic_DNA"/>
</dbReference>
<evidence type="ECO:0000256" key="5">
    <source>
        <dbReference type="ARBA" id="ARBA00023125"/>
    </source>
</evidence>
<dbReference type="FunFam" id="1.10.20.10:FF:000085">
    <property type="entry name" value="Histone H3.2"/>
    <property type="match status" value="1"/>
</dbReference>
<dbReference type="SMART" id="SM00428">
    <property type="entry name" value="H3"/>
    <property type="match status" value="1"/>
</dbReference>
<keyword evidence="11" id="KW-1185">Reference proteome</keyword>
<feature type="non-terminal residue" evidence="10">
    <location>
        <position position="464"/>
    </location>
</feature>
<keyword evidence="6" id="KW-0539">Nucleus</keyword>
<sequence length="464" mass="52253">MPRSKRKLFPSTKRDDYRGTSSSDSQESTSMASATHTSAVDIADICIINNEMDTSSNDPPTTPLHNTMNKFPTSTCTSEISRTFKKSNTILTLADISVINEMDTSNNDPSTTPLHRTMQNFPKTSTNTSEISRTFKKSKTILTLADISVIKNEMDKSTNDPSAIPLHRTLQNFPTTSTHTSEISTPKLPSNYNRTHQNFSRSFKKSKTKLTAEPEESMMPLYSTELDSELQNATIPFNNTILEETANSFNLHTSTPTIYDTQVTKLEDTTIPFNMTELPNNTIPFNITVLEETSKPFNLHTSTLAINDTNVIKSTKTYQYARKSTSTPASNTMTRKRSVNTFNDLHIPTKIRPFACKSSSKPASKPMTRKRRFRPGTLALKEIRHYQRSTENLIPKVSFQRLVREITSSFQTQFKIQSKALGALQEGAEAFIVGLFEDTNLCCIHANRVTIMPKDLQLAYRLRN</sequence>
<proteinExistence type="inferred from homology"/>
<comment type="caution">
    <text evidence="10">The sequence shown here is derived from an EMBL/GenBank/DDBJ whole genome shotgun (WGS) entry which is preliminary data.</text>
</comment>
<evidence type="ECO:0000256" key="7">
    <source>
        <dbReference type="ARBA" id="ARBA00023269"/>
    </source>
</evidence>
<gene>
    <name evidence="10" type="ORF">MNOR_LOCUS15670</name>
</gene>
<feature type="domain" description="Core Histone H2A/H2B/H3" evidence="9">
    <location>
        <begin position="375"/>
        <end position="462"/>
    </location>
</feature>
<feature type="region of interest" description="Disordered" evidence="8">
    <location>
        <begin position="1"/>
        <end position="36"/>
    </location>
</feature>
<dbReference type="GO" id="GO:0005634">
    <property type="term" value="C:nucleus"/>
    <property type="evidence" value="ECO:0007669"/>
    <property type="project" value="UniProtKB-SubCell"/>
</dbReference>
<keyword evidence="4" id="KW-0158">Chromosome</keyword>
<dbReference type="CDD" id="cd22911">
    <property type="entry name" value="HFD_H3"/>
    <property type="match status" value="1"/>
</dbReference>
<dbReference type="AlphaFoldDB" id="A0AAV2QUP5"/>
<protein>
    <recommendedName>
        <fullName evidence="9">Core Histone H2A/H2B/H3 domain-containing protein</fullName>
    </recommendedName>
</protein>
<evidence type="ECO:0000256" key="1">
    <source>
        <dbReference type="ARBA" id="ARBA00004123"/>
    </source>
</evidence>
<comment type="subcellular location">
    <subcellularLocation>
        <location evidence="2">Chromosome</location>
    </subcellularLocation>
    <subcellularLocation>
        <location evidence="1">Nucleus</location>
    </subcellularLocation>
</comment>
<dbReference type="Proteomes" id="UP001497623">
    <property type="component" value="Unassembled WGS sequence"/>
</dbReference>
<dbReference type="GO" id="GO:0000786">
    <property type="term" value="C:nucleosome"/>
    <property type="evidence" value="ECO:0007669"/>
    <property type="project" value="UniProtKB-KW"/>
</dbReference>
<dbReference type="Gene3D" id="1.10.20.10">
    <property type="entry name" value="Histone, subunit A"/>
    <property type="match status" value="1"/>
</dbReference>
<keyword evidence="7" id="KW-0544">Nucleosome core</keyword>
<feature type="region of interest" description="Disordered" evidence="8">
    <location>
        <begin position="174"/>
        <end position="195"/>
    </location>
</feature>
<evidence type="ECO:0000256" key="4">
    <source>
        <dbReference type="ARBA" id="ARBA00022454"/>
    </source>
</evidence>
<dbReference type="SUPFAM" id="SSF47113">
    <property type="entry name" value="Histone-fold"/>
    <property type="match status" value="1"/>
</dbReference>
<evidence type="ECO:0000256" key="2">
    <source>
        <dbReference type="ARBA" id="ARBA00004286"/>
    </source>
</evidence>
<dbReference type="GO" id="GO:0003677">
    <property type="term" value="F:DNA binding"/>
    <property type="evidence" value="ECO:0007669"/>
    <property type="project" value="UniProtKB-KW"/>
</dbReference>
<dbReference type="InterPro" id="IPR009072">
    <property type="entry name" value="Histone-fold"/>
</dbReference>
<evidence type="ECO:0000256" key="8">
    <source>
        <dbReference type="SAM" id="MobiDB-lite"/>
    </source>
</evidence>
<comment type="similarity">
    <text evidence="3">Belongs to the histone H3 family.</text>
</comment>
<dbReference type="GO" id="GO:0046982">
    <property type="term" value="F:protein heterodimerization activity"/>
    <property type="evidence" value="ECO:0007669"/>
    <property type="project" value="InterPro"/>
</dbReference>
<evidence type="ECO:0000313" key="10">
    <source>
        <dbReference type="EMBL" id="CAL4096288.1"/>
    </source>
</evidence>
<evidence type="ECO:0000313" key="11">
    <source>
        <dbReference type="Proteomes" id="UP001497623"/>
    </source>
</evidence>